<dbReference type="PANTHER" id="PTHR33375">
    <property type="entry name" value="CHROMOSOME-PARTITIONING PROTEIN PARB-RELATED"/>
    <property type="match status" value="1"/>
</dbReference>
<dbReference type="PANTHER" id="PTHR33375:SF1">
    <property type="entry name" value="CHROMOSOME-PARTITIONING PROTEIN PARB-RELATED"/>
    <property type="match status" value="1"/>
</dbReference>
<evidence type="ECO:0000313" key="2">
    <source>
        <dbReference type="EMBL" id="ELT51000.1"/>
    </source>
</evidence>
<dbReference type="GO" id="GO:0005694">
    <property type="term" value="C:chromosome"/>
    <property type="evidence" value="ECO:0007669"/>
    <property type="project" value="TreeGrafter"/>
</dbReference>
<organism evidence="2 3">
    <name type="scientific">Brucella intermedia M86</name>
    <dbReference type="NCBI Taxonomy" id="1234597"/>
    <lineage>
        <taxon>Bacteria</taxon>
        <taxon>Pseudomonadati</taxon>
        <taxon>Pseudomonadota</taxon>
        <taxon>Alphaproteobacteria</taxon>
        <taxon>Hyphomicrobiales</taxon>
        <taxon>Brucellaceae</taxon>
        <taxon>Brucella/Ochrobactrum group</taxon>
        <taxon>Brucella</taxon>
    </lineage>
</organism>
<dbReference type="GO" id="GO:0007059">
    <property type="term" value="P:chromosome segregation"/>
    <property type="evidence" value="ECO:0007669"/>
    <property type="project" value="TreeGrafter"/>
</dbReference>
<sequence length="180" mass="19765">MNTTVQNLAASAEMWSIEDLIPYARNAKKHSDEQVKKIAKSIEEFGFTMPVLVAEDGTIIAGHGRVLAAKLLGLSEVPVVVAKGWSDEKRRAYTIADNKLSEIGGGWDEEILKLEIEALLNDGDGDYSADLLGFGDKELEKLLAEPKQPEAPEEFPSYGEDIETEHQCPKCGYAWSGKVK</sequence>
<name>M5JSB5_9HYPH</name>
<dbReference type="SMART" id="SM00470">
    <property type="entry name" value="ParB"/>
    <property type="match status" value="1"/>
</dbReference>
<proteinExistence type="predicted"/>
<dbReference type="InterPro" id="IPR050336">
    <property type="entry name" value="Chromosome_partition/occlusion"/>
</dbReference>
<feature type="domain" description="ParB-like N-terminal" evidence="1">
    <location>
        <begin position="13"/>
        <end position="99"/>
    </location>
</feature>
<dbReference type="OrthoDB" id="7806498at2"/>
<reference evidence="2 3" key="1">
    <citation type="journal article" date="2013" name="Gut Pathog.">
        <title>Draft genome of Ochrobactrum intermedium strain M86 isolated from non-ulcer dyspeptic individual from India.</title>
        <authorList>
            <person name="Kulkarni G."/>
            <person name="Dhotre D."/>
            <person name="Dharne M."/>
            <person name="Shetty S."/>
            <person name="Chowdhury S."/>
            <person name="Misra V."/>
            <person name="Misra S."/>
            <person name="Patole M."/>
            <person name="Shouche Y."/>
        </authorList>
    </citation>
    <scope>NUCLEOTIDE SEQUENCE [LARGE SCALE GENOMIC DNA]</scope>
    <source>
        <strain evidence="2 3">M86</strain>
    </source>
</reference>
<dbReference type="GO" id="GO:0045881">
    <property type="term" value="P:positive regulation of sporulation resulting in formation of a cellular spore"/>
    <property type="evidence" value="ECO:0007669"/>
    <property type="project" value="TreeGrafter"/>
</dbReference>
<gene>
    <name evidence="2" type="ORF">D584_01363</name>
</gene>
<dbReference type="AlphaFoldDB" id="M5JSB5"/>
<dbReference type="Proteomes" id="UP000011971">
    <property type="component" value="Unassembled WGS sequence"/>
</dbReference>
<protein>
    <submittedName>
        <fullName evidence="2">Nuclease</fullName>
    </submittedName>
</protein>
<dbReference type="Gene3D" id="3.90.1530.10">
    <property type="entry name" value="Conserved hypothetical protein from pyrococcus furiosus pfu- 392566-001, ParB domain"/>
    <property type="match status" value="1"/>
</dbReference>
<dbReference type="Pfam" id="PF02195">
    <property type="entry name" value="ParB_N"/>
    <property type="match status" value="1"/>
</dbReference>
<dbReference type="EMBL" id="AOGE01000005">
    <property type="protein sequence ID" value="ELT51000.1"/>
    <property type="molecule type" value="Genomic_DNA"/>
</dbReference>
<evidence type="ECO:0000313" key="3">
    <source>
        <dbReference type="Proteomes" id="UP000011971"/>
    </source>
</evidence>
<dbReference type="InterPro" id="IPR036086">
    <property type="entry name" value="ParB/Sulfiredoxin_sf"/>
</dbReference>
<dbReference type="SUPFAM" id="SSF110849">
    <property type="entry name" value="ParB/Sulfiredoxin"/>
    <property type="match status" value="1"/>
</dbReference>
<accession>M5JSB5</accession>
<dbReference type="PATRIC" id="fig|1234597.4.peg.279"/>
<dbReference type="InterPro" id="IPR003115">
    <property type="entry name" value="ParB_N"/>
</dbReference>
<evidence type="ECO:0000259" key="1">
    <source>
        <dbReference type="SMART" id="SM00470"/>
    </source>
</evidence>
<dbReference type="RefSeq" id="WP_006470394.1">
    <property type="nucleotide sequence ID" value="NZ_AOGE01000005.1"/>
</dbReference>
<comment type="caution">
    <text evidence="2">The sequence shown here is derived from an EMBL/GenBank/DDBJ whole genome shotgun (WGS) entry which is preliminary data.</text>
</comment>
<dbReference type="CDD" id="cd16403">
    <property type="entry name" value="ParB_N_like_MT"/>
    <property type="match status" value="1"/>
</dbReference>